<name>A0AC35FWH5_9BILA</name>
<accession>A0AC35FWH5</accession>
<sequence length="495" mass="54222">MKKIIYLLFFVTSIVAQSIDYDANPRFQQQQQPQQQPGYGQNYNNPNYNSNNYNQQQQSNNGLYNLAQQAGQRLLNNTLVSQAVGVVNKGLGMFNQTSQTMMPGMQGIPPTSSGVRIKVQLQNYIDQGYKLSDTQLCVCPPGQNYESCMHNSPARAGYTCLFSFMVLINSADSQLRYDATPFLRVDSNYGVNQNERNEFQRTFEFVVQERPRGITVIVNHQGAVIDGYTGNINSSNTVVPVDRFTIPLDENTVYGNPVTKSVTGDYLQTQLTVSYTISCSNNSRYGPACNFDCTTSSVNSKNAICKDAETGYYSVCQWQNSAIVTNCQNCPWGIKDDAFCQDENGGLLNTHDAGVVSSDYKTATIVLAVIAGVLFILLAIALIVSICIQRRNRAAANVNEVPPGYTRRNNEIRGGHVGNPETTPLNAPNSRAPVPSPRNQPPPLNSRPNKSALRTPAYQYPPAAHLGGVDSLNETLNSSFAGSQVPGNVSRSADV</sequence>
<proteinExistence type="predicted"/>
<evidence type="ECO:0000313" key="1">
    <source>
        <dbReference type="Proteomes" id="UP000887580"/>
    </source>
</evidence>
<evidence type="ECO:0000313" key="2">
    <source>
        <dbReference type="WBParaSite" id="PS1159_v2.g21597.t1"/>
    </source>
</evidence>
<dbReference type="Proteomes" id="UP000887580">
    <property type="component" value="Unplaced"/>
</dbReference>
<protein>
    <submittedName>
        <fullName evidence="2">Uncharacterized protein</fullName>
    </submittedName>
</protein>
<reference evidence="2" key="1">
    <citation type="submission" date="2022-11" db="UniProtKB">
        <authorList>
            <consortium name="WormBaseParasite"/>
        </authorList>
    </citation>
    <scope>IDENTIFICATION</scope>
</reference>
<organism evidence="1 2">
    <name type="scientific">Panagrolaimus sp. PS1159</name>
    <dbReference type="NCBI Taxonomy" id="55785"/>
    <lineage>
        <taxon>Eukaryota</taxon>
        <taxon>Metazoa</taxon>
        <taxon>Ecdysozoa</taxon>
        <taxon>Nematoda</taxon>
        <taxon>Chromadorea</taxon>
        <taxon>Rhabditida</taxon>
        <taxon>Tylenchina</taxon>
        <taxon>Panagrolaimomorpha</taxon>
        <taxon>Panagrolaimoidea</taxon>
        <taxon>Panagrolaimidae</taxon>
        <taxon>Panagrolaimus</taxon>
    </lineage>
</organism>
<dbReference type="WBParaSite" id="PS1159_v2.g21597.t1">
    <property type="protein sequence ID" value="PS1159_v2.g21597.t1"/>
    <property type="gene ID" value="PS1159_v2.g21597"/>
</dbReference>